<dbReference type="EMBL" id="CP104068">
    <property type="protein sequence ID" value="WAH44832.1"/>
    <property type="molecule type" value="Genomic_DNA"/>
</dbReference>
<feature type="domain" description="FRG" evidence="1">
    <location>
        <begin position="24"/>
        <end position="136"/>
    </location>
</feature>
<organism evidence="2 3">
    <name type="scientific">Alicyclobacillus fastidiosus</name>
    <dbReference type="NCBI Taxonomy" id="392011"/>
    <lineage>
        <taxon>Bacteria</taxon>
        <taxon>Bacillati</taxon>
        <taxon>Bacillota</taxon>
        <taxon>Bacilli</taxon>
        <taxon>Bacillales</taxon>
        <taxon>Alicyclobacillaceae</taxon>
        <taxon>Alicyclobacillus</taxon>
    </lineage>
</organism>
<dbReference type="SMART" id="SM00901">
    <property type="entry name" value="FRG"/>
    <property type="match status" value="1"/>
</dbReference>
<dbReference type="InterPro" id="IPR014966">
    <property type="entry name" value="FRG-dom"/>
</dbReference>
<dbReference type="Pfam" id="PF08867">
    <property type="entry name" value="FRG"/>
    <property type="match status" value="1"/>
</dbReference>
<evidence type="ECO:0000313" key="3">
    <source>
        <dbReference type="Proteomes" id="UP001164761"/>
    </source>
</evidence>
<gene>
    <name evidence="2" type="ORF">NZD89_28675</name>
</gene>
<protein>
    <submittedName>
        <fullName evidence="2">FRG domain-containing protein</fullName>
    </submittedName>
</protein>
<evidence type="ECO:0000313" key="2">
    <source>
        <dbReference type="EMBL" id="WAH44832.1"/>
    </source>
</evidence>
<accession>A0ABY6ZPQ7</accession>
<keyword evidence="3" id="KW-1185">Reference proteome</keyword>
<geneLocation type="plasmid" evidence="2 3">
    <name>unnamed1</name>
</geneLocation>
<dbReference type="RefSeq" id="WP_268008704.1">
    <property type="nucleotide sequence ID" value="NZ_BSUT01000003.1"/>
</dbReference>
<keyword evidence="2" id="KW-0614">Plasmid</keyword>
<dbReference type="Proteomes" id="UP001164761">
    <property type="component" value="Plasmid unnamed1"/>
</dbReference>
<reference evidence="2" key="1">
    <citation type="submission" date="2022-08" db="EMBL/GenBank/DDBJ databases">
        <title>Alicyclobacillus fastidiosus DSM 17978, complete genome.</title>
        <authorList>
            <person name="Wang Q."/>
            <person name="Cai R."/>
            <person name="Wang Z."/>
        </authorList>
    </citation>
    <scope>NUCLEOTIDE SEQUENCE</scope>
    <source>
        <strain evidence="2">DSM 17978</strain>
        <plasmid evidence="2">unnamed1</plasmid>
    </source>
</reference>
<sequence>MTIKTIVFDKLKNALTYLENLSLSNQLVVYRGHQNSKWRLQTTLSRFKRVVGNQDDEWFDFEVGAILEQFKGNLSRLGDLPFPNNSRSDWLEYAQHHGVPTPFLDFTYSPYVALFFAFNGIRINHRKKGERKKYVAIYALNVNQLAHAWSLRRNPFKVGEINNAFFEDYHEFLNPQRDPFNVYNTKEFVELERLLHTSTPPDAL</sequence>
<proteinExistence type="predicted"/>
<name>A0ABY6ZPQ7_9BACL</name>
<evidence type="ECO:0000259" key="1">
    <source>
        <dbReference type="SMART" id="SM00901"/>
    </source>
</evidence>